<keyword evidence="3" id="KW-1185">Reference proteome</keyword>
<feature type="region of interest" description="Disordered" evidence="1">
    <location>
        <begin position="564"/>
        <end position="585"/>
    </location>
</feature>
<gene>
    <name evidence="2" type="ORF">CC1G_06679</name>
</gene>
<comment type="caution">
    <text evidence="2">The sequence shown here is derived from an EMBL/GenBank/DDBJ whole genome shotgun (WGS) entry which is preliminary data.</text>
</comment>
<accession>A8P800</accession>
<dbReference type="InParanoid" id="A8P800"/>
<dbReference type="KEGG" id="cci:CC1G_06679"/>
<dbReference type="OrthoDB" id="21502at2759"/>
<proteinExistence type="predicted"/>
<dbReference type="EMBL" id="AACS02000005">
    <property type="protein sequence ID" value="EAU82369.2"/>
    <property type="molecule type" value="Genomic_DNA"/>
</dbReference>
<dbReference type="VEuPathDB" id="FungiDB:CC1G_06679"/>
<feature type="region of interest" description="Disordered" evidence="1">
    <location>
        <begin position="291"/>
        <end position="328"/>
    </location>
</feature>
<dbReference type="eggNOG" id="ENOG502SVCX">
    <property type="taxonomic scope" value="Eukaryota"/>
</dbReference>
<evidence type="ECO:0000313" key="3">
    <source>
        <dbReference type="Proteomes" id="UP000001861"/>
    </source>
</evidence>
<dbReference type="AlphaFoldDB" id="A8P800"/>
<dbReference type="RefSeq" id="XP_001839466.2">
    <property type="nucleotide sequence ID" value="XM_001839414.2"/>
</dbReference>
<protein>
    <submittedName>
        <fullName evidence="2">Uncharacterized protein</fullName>
    </submittedName>
</protein>
<sequence length="653" mass="72000">MSTSTSISDHNTSDPNVTSTTTYAIYPLTPLDTMSEAANIGSAWIVEGLVDVAEIRRALDGVVRKWGVLSGRVELQSSCAAGEGGLTRDGDGGDGVVGDGCKRYQIRVPLHSDGALNFPEGYKSYGLTSTTSPYPLSHYGIKIRFPDATASVSDVPPMHLFVPEERLRRTQWGLADYVKNGEPLMHWHVTHFLGGYRDGVGGEREVRHEDEKVRVSLGSREGKDDEREDLGYSCIGVHWPHGIFDGVGISIVIHAFEAELNGRTWTPPPKLLPGVNENVFEGLVREALRKRGGSEGVGGGEEEGKGVPSNPEAHFSSSPSEENTSPLPFSSSIPRTHFTLVNLFVLIRFILGMMWVNFVLKTSEYTVVIPYEVHRRLVAEVRKRAEEEGLDDAKRISTGDVVIAWWIKTMYGDEKDRRIHLGNISSLRGGVEGWSEVLGMYPHNCISTIAYPLLTSHSSFSLSSVSSPLKTSTNSVSISQPLHRLAHTLTQTRLHHTTRLSELLAMWDLLREKEEGRKEGWGWPYEVLPYRRDANESVMVTNMCAGGIGWLDWGGALGGSLGGSGGEKGGLDEDELREKARRRRKRGGKTLMHYKLFPGPLKMPGILNINGKLENGDLVVSTFSTVARRRKIEEGCRVLERGVREGDLDGVVY</sequence>
<name>A8P800_COPC7</name>
<feature type="compositionally biased region" description="Polar residues" evidence="1">
    <location>
        <begin position="315"/>
        <end position="328"/>
    </location>
</feature>
<evidence type="ECO:0000256" key="1">
    <source>
        <dbReference type="SAM" id="MobiDB-lite"/>
    </source>
</evidence>
<dbReference type="GeneID" id="6016080"/>
<evidence type="ECO:0000313" key="2">
    <source>
        <dbReference type="EMBL" id="EAU82369.2"/>
    </source>
</evidence>
<dbReference type="HOGENOM" id="CLU_509979_0_0_1"/>
<dbReference type="Proteomes" id="UP000001861">
    <property type="component" value="Unassembled WGS sequence"/>
</dbReference>
<reference evidence="2 3" key="1">
    <citation type="journal article" date="2010" name="Proc. Natl. Acad. Sci. U.S.A.">
        <title>Insights into evolution of multicellular fungi from the assembled chromosomes of the mushroom Coprinopsis cinerea (Coprinus cinereus).</title>
        <authorList>
            <person name="Stajich J.E."/>
            <person name="Wilke S.K."/>
            <person name="Ahren D."/>
            <person name="Au C.H."/>
            <person name="Birren B.W."/>
            <person name="Borodovsky M."/>
            <person name="Burns C."/>
            <person name="Canback B."/>
            <person name="Casselton L.A."/>
            <person name="Cheng C.K."/>
            <person name="Deng J."/>
            <person name="Dietrich F.S."/>
            <person name="Fargo D.C."/>
            <person name="Farman M.L."/>
            <person name="Gathman A.C."/>
            <person name="Goldberg J."/>
            <person name="Guigo R."/>
            <person name="Hoegger P.J."/>
            <person name="Hooker J.B."/>
            <person name="Huggins A."/>
            <person name="James T.Y."/>
            <person name="Kamada T."/>
            <person name="Kilaru S."/>
            <person name="Kodira C."/>
            <person name="Kues U."/>
            <person name="Kupfer D."/>
            <person name="Kwan H.S."/>
            <person name="Lomsadze A."/>
            <person name="Li W."/>
            <person name="Lilly W.W."/>
            <person name="Ma L.J."/>
            <person name="Mackey A.J."/>
            <person name="Manning G."/>
            <person name="Martin F."/>
            <person name="Muraguchi H."/>
            <person name="Natvig D.O."/>
            <person name="Palmerini H."/>
            <person name="Ramesh M.A."/>
            <person name="Rehmeyer C.J."/>
            <person name="Roe B.A."/>
            <person name="Shenoy N."/>
            <person name="Stanke M."/>
            <person name="Ter-Hovhannisyan V."/>
            <person name="Tunlid A."/>
            <person name="Velagapudi R."/>
            <person name="Vision T.J."/>
            <person name="Zeng Q."/>
            <person name="Zolan M.E."/>
            <person name="Pukkila P.J."/>
        </authorList>
    </citation>
    <scope>NUCLEOTIDE SEQUENCE [LARGE SCALE GENOMIC DNA]</scope>
    <source>
        <strain evidence="3">Okayama-7 / 130 / ATCC MYA-4618 / FGSC 9003</strain>
    </source>
</reference>
<organism evidence="2 3">
    <name type="scientific">Coprinopsis cinerea (strain Okayama-7 / 130 / ATCC MYA-4618 / FGSC 9003)</name>
    <name type="common">Inky cap fungus</name>
    <name type="synonym">Hormographiella aspergillata</name>
    <dbReference type="NCBI Taxonomy" id="240176"/>
    <lineage>
        <taxon>Eukaryota</taxon>
        <taxon>Fungi</taxon>
        <taxon>Dikarya</taxon>
        <taxon>Basidiomycota</taxon>
        <taxon>Agaricomycotina</taxon>
        <taxon>Agaricomycetes</taxon>
        <taxon>Agaricomycetidae</taxon>
        <taxon>Agaricales</taxon>
        <taxon>Agaricineae</taxon>
        <taxon>Psathyrellaceae</taxon>
        <taxon>Coprinopsis</taxon>
    </lineage>
</organism>